<dbReference type="AlphaFoldDB" id="A0A926HX94"/>
<organism evidence="1 2">
    <name type="scientific">Congzhengia minquanensis</name>
    <dbReference type="NCBI Taxonomy" id="2763657"/>
    <lineage>
        <taxon>Bacteria</taxon>
        <taxon>Bacillati</taxon>
        <taxon>Bacillota</taxon>
        <taxon>Clostridia</taxon>
        <taxon>Eubacteriales</taxon>
        <taxon>Oscillospiraceae</taxon>
        <taxon>Congzhengia</taxon>
    </lineage>
</organism>
<evidence type="ECO:0000313" key="1">
    <source>
        <dbReference type="EMBL" id="MBC8539824.1"/>
    </source>
</evidence>
<evidence type="ECO:0000313" key="2">
    <source>
        <dbReference type="Proteomes" id="UP000611762"/>
    </source>
</evidence>
<name>A0A926HX94_9FIRM</name>
<accession>A0A926HX94</accession>
<comment type="caution">
    <text evidence="1">The sequence shown here is derived from an EMBL/GenBank/DDBJ whole genome shotgun (WGS) entry which is preliminary data.</text>
</comment>
<dbReference type="RefSeq" id="WP_249311018.1">
    <property type="nucleotide sequence ID" value="NZ_JACRSU010000001.1"/>
</dbReference>
<keyword evidence="2" id="KW-1185">Reference proteome</keyword>
<gene>
    <name evidence="1" type="ORF">H8698_02390</name>
</gene>
<reference evidence="1" key="1">
    <citation type="submission" date="2020-08" db="EMBL/GenBank/DDBJ databases">
        <title>Genome public.</title>
        <authorList>
            <person name="Liu C."/>
            <person name="Sun Q."/>
        </authorList>
    </citation>
    <scope>NUCLEOTIDE SEQUENCE</scope>
    <source>
        <strain evidence="1">H8</strain>
    </source>
</reference>
<protein>
    <submittedName>
        <fullName evidence="1">Uncharacterized protein</fullName>
    </submittedName>
</protein>
<sequence>MANNLDGILKSMNRTKLEELKKKAENGELAQMLDSVDTNKAEKMIADLGLSEKTKNVDLGKLMNEVKKNPDILKELKKLF</sequence>
<dbReference type="Proteomes" id="UP000611762">
    <property type="component" value="Unassembled WGS sequence"/>
</dbReference>
<dbReference type="EMBL" id="JACRSU010000001">
    <property type="protein sequence ID" value="MBC8539824.1"/>
    <property type="molecule type" value="Genomic_DNA"/>
</dbReference>
<proteinExistence type="predicted"/>